<evidence type="ECO:0000313" key="3">
    <source>
        <dbReference type="EMBL" id="MCV7381624.1"/>
    </source>
</evidence>
<dbReference type="PROSITE" id="PS51257">
    <property type="entry name" value="PROKAR_LIPOPROTEIN"/>
    <property type="match status" value="1"/>
</dbReference>
<evidence type="ECO:0000256" key="2">
    <source>
        <dbReference type="SAM" id="SignalP"/>
    </source>
</evidence>
<dbReference type="AlphaFoldDB" id="A0AA42C2S4"/>
<accession>A0AA42C2S4</accession>
<reference evidence="3" key="1">
    <citation type="submission" date="2020-07" db="EMBL/GenBank/DDBJ databases">
        <authorList>
            <person name="Pettersson B.M.F."/>
            <person name="Behra P.R.K."/>
            <person name="Ramesh M."/>
            <person name="Das S."/>
            <person name="Dasgupta S."/>
            <person name="Kirsebom L.A."/>
        </authorList>
    </citation>
    <scope>NUCLEOTIDE SEQUENCE</scope>
    <source>
        <strain evidence="3">CCUG 55640</strain>
    </source>
</reference>
<keyword evidence="2" id="KW-0732">Signal</keyword>
<dbReference type="EMBL" id="JACKVH010000022">
    <property type="protein sequence ID" value="MCV7381624.1"/>
    <property type="molecule type" value="Genomic_DNA"/>
</dbReference>
<organism evidence="3 4">
    <name type="scientific">Mycobacterium alsense</name>
    <dbReference type="NCBI Taxonomy" id="324058"/>
    <lineage>
        <taxon>Bacteria</taxon>
        <taxon>Bacillati</taxon>
        <taxon>Actinomycetota</taxon>
        <taxon>Actinomycetes</taxon>
        <taxon>Mycobacteriales</taxon>
        <taxon>Mycobacteriaceae</taxon>
        <taxon>Mycobacterium</taxon>
    </lineage>
</organism>
<feature type="signal peptide" evidence="2">
    <location>
        <begin position="1"/>
        <end position="28"/>
    </location>
</feature>
<evidence type="ECO:0000256" key="1">
    <source>
        <dbReference type="SAM" id="MobiDB-lite"/>
    </source>
</evidence>
<comment type="caution">
    <text evidence="3">The sequence shown here is derived from an EMBL/GenBank/DDBJ whole genome shotgun (WGS) entry which is preliminary data.</text>
</comment>
<name>A0AA42C2S4_9MYCO</name>
<feature type="chain" id="PRO_5041391681" evidence="2">
    <location>
        <begin position="29"/>
        <end position="186"/>
    </location>
</feature>
<proteinExistence type="predicted"/>
<dbReference type="Proteomes" id="UP001141650">
    <property type="component" value="Unassembled WGS sequence"/>
</dbReference>
<evidence type="ECO:0000313" key="4">
    <source>
        <dbReference type="Proteomes" id="UP001141650"/>
    </source>
</evidence>
<reference evidence="3" key="2">
    <citation type="journal article" date="2022" name="BMC Genomics">
        <title>Comparative genome analysis of mycobacteria focusing on tRNA and non-coding RNA.</title>
        <authorList>
            <person name="Behra P.R.K."/>
            <person name="Pettersson B.M.F."/>
            <person name="Ramesh M."/>
            <person name="Das S."/>
            <person name="Dasgupta S."/>
            <person name="Kirsebom L.A."/>
        </authorList>
    </citation>
    <scope>NUCLEOTIDE SEQUENCE</scope>
    <source>
        <strain evidence="3">CCUG 55640</strain>
    </source>
</reference>
<gene>
    <name evidence="3" type="ORF">H7K38_23705</name>
</gene>
<protein>
    <submittedName>
        <fullName evidence="3">DUF3558 domain-containing protein</fullName>
    </submittedName>
</protein>
<dbReference type="InterPro" id="IPR024520">
    <property type="entry name" value="DUF3558"/>
</dbReference>
<sequence>MTSSRRSARALALAASALAILISAGCSGSGDSKPGATASSTPGGGDGHHGPLFPQCGGVSDQTVAELTRASGLVNTARNSVGCQWLAGGGILGPHFSFSWYRGSPIGRERKTEELSRQSVDDININGHGGFIAIGNEPTLGDSLCEVGIQFQDDFIEWSVSFSQKPFPPPCDIAKELARQSIANAK</sequence>
<feature type="region of interest" description="Disordered" evidence="1">
    <location>
        <begin position="27"/>
        <end position="55"/>
    </location>
</feature>
<dbReference type="Pfam" id="PF12079">
    <property type="entry name" value="DUF3558"/>
    <property type="match status" value="1"/>
</dbReference>
<dbReference type="RefSeq" id="WP_205781621.1">
    <property type="nucleotide sequence ID" value="NZ_JACKVH010000022.1"/>
</dbReference>